<evidence type="ECO:0000313" key="6">
    <source>
        <dbReference type="EMBL" id="HIR60976.1"/>
    </source>
</evidence>
<sequence length="284" mass="30564">MNIQIQSVSMTYPGGKAALREVSLSLGSPCLIGLLGPNGAGKSTLMKLMTAALLPTGGEIRIDGQPLSKAEKALKQRLGYLPQSFGLYDELRVYQFLDYMAALKGISPARAAVERAMEAVNLSDLRKKKIRTLSGGQRQRVGIAQALLGDPELLIFDEPTVGLDPEERIRMRNLFASLAREKLVILSTHIIDDVQSVCGQLAVINRGKILFSGSPEALTARARGHVGVWLGEPGEDCPLTVTSQTHTADGVLCRGVAGELPGFVRPAEPALEDAYIWMMQEGSV</sequence>
<dbReference type="EMBL" id="DVHA01000171">
    <property type="protein sequence ID" value="HIR60976.1"/>
    <property type="molecule type" value="Genomic_DNA"/>
</dbReference>
<reference evidence="6" key="1">
    <citation type="submission" date="2020-10" db="EMBL/GenBank/DDBJ databases">
        <authorList>
            <person name="Gilroy R."/>
        </authorList>
    </citation>
    <scope>NUCLEOTIDE SEQUENCE</scope>
    <source>
        <strain evidence="6">CHK189-12415</strain>
    </source>
</reference>
<gene>
    <name evidence="6" type="ORF">IAB37_05305</name>
</gene>
<proteinExistence type="inferred from homology"/>
<dbReference type="Proteomes" id="UP000824241">
    <property type="component" value="Unassembled WGS sequence"/>
</dbReference>
<dbReference type="SMART" id="SM00382">
    <property type="entry name" value="AAA"/>
    <property type="match status" value="1"/>
</dbReference>
<dbReference type="InterPro" id="IPR017871">
    <property type="entry name" value="ABC_transporter-like_CS"/>
</dbReference>
<comment type="similarity">
    <text evidence="1">Belongs to the ABC transporter superfamily.</text>
</comment>
<keyword evidence="2" id="KW-0813">Transport</keyword>
<evidence type="ECO:0000259" key="5">
    <source>
        <dbReference type="PROSITE" id="PS50893"/>
    </source>
</evidence>
<dbReference type="SUPFAM" id="SSF52540">
    <property type="entry name" value="P-loop containing nucleoside triphosphate hydrolases"/>
    <property type="match status" value="1"/>
</dbReference>
<evidence type="ECO:0000256" key="2">
    <source>
        <dbReference type="ARBA" id="ARBA00022448"/>
    </source>
</evidence>
<evidence type="ECO:0000313" key="7">
    <source>
        <dbReference type="Proteomes" id="UP000824241"/>
    </source>
</evidence>
<dbReference type="Pfam" id="PF00005">
    <property type="entry name" value="ABC_tran"/>
    <property type="match status" value="1"/>
</dbReference>
<dbReference type="GO" id="GO:0016887">
    <property type="term" value="F:ATP hydrolysis activity"/>
    <property type="evidence" value="ECO:0007669"/>
    <property type="project" value="InterPro"/>
</dbReference>
<dbReference type="PROSITE" id="PS00211">
    <property type="entry name" value="ABC_TRANSPORTER_1"/>
    <property type="match status" value="1"/>
</dbReference>
<evidence type="ECO:0000256" key="1">
    <source>
        <dbReference type="ARBA" id="ARBA00005417"/>
    </source>
</evidence>
<name>A0A9D1DY36_9FIRM</name>
<evidence type="ECO:0000256" key="4">
    <source>
        <dbReference type="ARBA" id="ARBA00022840"/>
    </source>
</evidence>
<dbReference type="Gene3D" id="3.40.50.300">
    <property type="entry name" value="P-loop containing nucleotide triphosphate hydrolases"/>
    <property type="match status" value="1"/>
</dbReference>
<keyword evidence="3" id="KW-0547">Nucleotide-binding</keyword>
<dbReference type="AlphaFoldDB" id="A0A9D1DY36"/>
<dbReference type="PANTHER" id="PTHR43335">
    <property type="entry name" value="ABC TRANSPORTER, ATP-BINDING PROTEIN"/>
    <property type="match status" value="1"/>
</dbReference>
<dbReference type="CDD" id="cd03264">
    <property type="entry name" value="ABC_drug_resistance_like"/>
    <property type="match status" value="1"/>
</dbReference>
<reference evidence="6" key="2">
    <citation type="journal article" date="2021" name="PeerJ">
        <title>Extensive microbial diversity within the chicken gut microbiome revealed by metagenomics and culture.</title>
        <authorList>
            <person name="Gilroy R."/>
            <person name="Ravi A."/>
            <person name="Getino M."/>
            <person name="Pursley I."/>
            <person name="Horton D.L."/>
            <person name="Alikhan N.F."/>
            <person name="Baker D."/>
            <person name="Gharbi K."/>
            <person name="Hall N."/>
            <person name="Watson M."/>
            <person name="Adriaenssens E.M."/>
            <person name="Foster-Nyarko E."/>
            <person name="Jarju S."/>
            <person name="Secka A."/>
            <person name="Antonio M."/>
            <person name="Oren A."/>
            <person name="Chaudhuri R.R."/>
            <person name="La Ragione R."/>
            <person name="Hildebrand F."/>
            <person name="Pallen M.J."/>
        </authorList>
    </citation>
    <scope>NUCLEOTIDE SEQUENCE</scope>
    <source>
        <strain evidence="6">CHK189-12415</strain>
    </source>
</reference>
<organism evidence="6 7">
    <name type="scientific">Candidatus Faecivivens stercoravium</name>
    <dbReference type="NCBI Taxonomy" id="2840803"/>
    <lineage>
        <taxon>Bacteria</taxon>
        <taxon>Bacillati</taxon>
        <taxon>Bacillota</taxon>
        <taxon>Clostridia</taxon>
        <taxon>Eubacteriales</taxon>
        <taxon>Oscillospiraceae</taxon>
        <taxon>Oscillospiraceae incertae sedis</taxon>
        <taxon>Candidatus Faecivivens</taxon>
    </lineage>
</organism>
<evidence type="ECO:0000256" key="3">
    <source>
        <dbReference type="ARBA" id="ARBA00022741"/>
    </source>
</evidence>
<dbReference type="PROSITE" id="PS50893">
    <property type="entry name" value="ABC_TRANSPORTER_2"/>
    <property type="match status" value="1"/>
</dbReference>
<protein>
    <submittedName>
        <fullName evidence="6">ABC transporter ATP-binding protein</fullName>
    </submittedName>
</protein>
<keyword evidence="4 6" id="KW-0067">ATP-binding</keyword>
<dbReference type="InterPro" id="IPR003593">
    <property type="entry name" value="AAA+_ATPase"/>
</dbReference>
<accession>A0A9D1DY36</accession>
<dbReference type="PANTHER" id="PTHR43335:SF2">
    <property type="entry name" value="ABC TRANSPORTER, ATP-BINDING PROTEIN"/>
    <property type="match status" value="1"/>
</dbReference>
<feature type="domain" description="ABC transporter" evidence="5">
    <location>
        <begin position="3"/>
        <end position="231"/>
    </location>
</feature>
<dbReference type="GO" id="GO:0005524">
    <property type="term" value="F:ATP binding"/>
    <property type="evidence" value="ECO:0007669"/>
    <property type="project" value="UniProtKB-KW"/>
</dbReference>
<comment type="caution">
    <text evidence="6">The sequence shown here is derived from an EMBL/GenBank/DDBJ whole genome shotgun (WGS) entry which is preliminary data.</text>
</comment>
<dbReference type="InterPro" id="IPR027417">
    <property type="entry name" value="P-loop_NTPase"/>
</dbReference>
<dbReference type="InterPro" id="IPR003439">
    <property type="entry name" value="ABC_transporter-like_ATP-bd"/>
</dbReference>